<comment type="caution">
    <text evidence="2">The sequence shown here is derived from an EMBL/GenBank/DDBJ whole genome shotgun (WGS) entry which is preliminary data.</text>
</comment>
<feature type="compositionally biased region" description="Low complexity" evidence="1">
    <location>
        <begin position="95"/>
        <end position="114"/>
    </location>
</feature>
<proteinExistence type="predicted"/>
<dbReference type="RefSeq" id="WP_135263117.1">
    <property type="nucleotide sequence ID" value="NZ_SMLM01000001.1"/>
</dbReference>
<evidence type="ECO:0008006" key="4">
    <source>
        <dbReference type="Google" id="ProtNLM"/>
    </source>
</evidence>
<feature type="region of interest" description="Disordered" evidence="1">
    <location>
        <begin position="178"/>
        <end position="199"/>
    </location>
</feature>
<dbReference type="GO" id="GO:0005576">
    <property type="term" value="C:extracellular region"/>
    <property type="evidence" value="ECO:0007669"/>
    <property type="project" value="TreeGrafter"/>
</dbReference>
<name>A0A4Z0C5J7_9BURK</name>
<gene>
    <name evidence="2" type="ORF">EZ313_10590</name>
</gene>
<sequence>MDPAIENTDLGPPPAPPILRRGLPVAIVAHVLLGVALAFGLQWKRQPDPAAAAVPLPPVTAAAPSTATMGAGPAPSQPPAAVQQQPLQQQPPPSRVAAPVSQAPAPAPAARAPAPASPPTQVVARNTARPAPPPAAGERVSPSFDCDKARSVPERIICADPDLSRQDRELGRLYARAREASPNPGAFRRHSDARWADRERQCRDRECLQRWYAQRREELSAALGEAPPNR</sequence>
<keyword evidence="3" id="KW-1185">Reference proteome</keyword>
<feature type="region of interest" description="Disordered" evidence="1">
    <location>
        <begin position="61"/>
        <end position="146"/>
    </location>
</feature>
<reference evidence="2 3" key="1">
    <citation type="submission" date="2019-03" db="EMBL/GenBank/DDBJ databases">
        <title>Ramlibacter henchirensis DSM 14656, whole genome shotgun sequence.</title>
        <authorList>
            <person name="Zhang X."/>
            <person name="Feng G."/>
            <person name="Zhu H."/>
        </authorList>
    </citation>
    <scope>NUCLEOTIDE SEQUENCE [LARGE SCALE GENOMIC DNA]</scope>
    <source>
        <strain evidence="2 3">DSM 14656</strain>
    </source>
</reference>
<dbReference type="AlphaFoldDB" id="A0A4Z0C5J7"/>
<evidence type="ECO:0000313" key="2">
    <source>
        <dbReference type="EMBL" id="TFZ07037.1"/>
    </source>
</evidence>
<dbReference type="Proteomes" id="UP000298180">
    <property type="component" value="Unassembled WGS sequence"/>
</dbReference>
<dbReference type="PANTHER" id="PTHR37549">
    <property type="entry name" value="LIPOPROTEIN LPRI"/>
    <property type="match status" value="1"/>
</dbReference>
<feature type="compositionally biased region" description="Basic and acidic residues" evidence="1">
    <location>
        <begin position="189"/>
        <end position="199"/>
    </location>
</feature>
<dbReference type="InterPro" id="IPR052755">
    <property type="entry name" value="Lysozyme_Inhibitor_LprI"/>
</dbReference>
<feature type="compositionally biased region" description="Low complexity" evidence="1">
    <location>
        <begin position="79"/>
        <end position="88"/>
    </location>
</feature>
<protein>
    <recommendedName>
        <fullName evidence="4">DUF1311 domain-containing protein</fullName>
    </recommendedName>
</protein>
<dbReference type="OrthoDB" id="5450120at2"/>
<dbReference type="PANTHER" id="PTHR37549:SF1">
    <property type="entry name" value="LIPOPROTEIN LPRI"/>
    <property type="match status" value="1"/>
</dbReference>
<evidence type="ECO:0000256" key="1">
    <source>
        <dbReference type="SAM" id="MobiDB-lite"/>
    </source>
</evidence>
<evidence type="ECO:0000313" key="3">
    <source>
        <dbReference type="Proteomes" id="UP000298180"/>
    </source>
</evidence>
<accession>A0A4Z0C5J7</accession>
<organism evidence="2 3">
    <name type="scientific">Ramlibacter henchirensis</name>
    <dbReference type="NCBI Taxonomy" id="204072"/>
    <lineage>
        <taxon>Bacteria</taxon>
        <taxon>Pseudomonadati</taxon>
        <taxon>Pseudomonadota</taxon>
        <taxon>Betaproteobacteria</taxon>
        <taxon>Burkholderiales</taxon>
        <taxon>Comamonadaceae</taxon>
        <taxon>Ramlibacter</taxon>
    </lineage>
</organism>
<dbReference type="EMBL" id="SMLM01000001">
    <property type="protein sequence ID" value="TFZ07037.1"/>
    <property type="molecule type" value="Genomic_DNA"/>
</dbReference>